<dbReference type="RefSeq" id="WP_014098197.1">
    <property type="nucleotide sequence ID" value="NZ_CP010525.1"/>
</dbReference>
<keyword evidence="3" id="KW-1185">Reference proteome</keyword>
<dbReference type="SUPFAM" id="SSF140415">
    <property type="entry name" value="YppE-like"/>
    <property type="match status" value="1"/>
</dbReference>
<evidence type="ECO:0000313" key="3">
    <source>
        <dbReference type="Proteomes" id="UP000032024"/>
    </source>
</evidence>
<reference evidence="3" key="2">
    <citation type="submission" date="2015-01" db="EMBL/GenBank/DDBJ databases">
        <title>Comparative genome analysis of Bacillus coagulans HM-08, Clostridium butyricum HM-68, Bacillus subtilis HM-66 and Bacillus paralicheniformis BL-09.</title>
        <authorList>
            <person name="Zhang H."/>
        </authorList>
    </citation>
    <scope>NUCLEOTIDE SEQUENCE [LARGE SCALE GENOMIC DNA]</scope>
    <source>
        <strain evidence="3">HM-08</strain>
    </source>
</reference>
<gene>
    <name evidence="2" type="ORF">HMPREF3213_00851</name>
    <name evidence="1" type="ORF">SB48_HM08orf03222</name>
</gene>
<accession>A0A0C5C7J7</accession>
<name>A0A0C5C7J7_HEYCO</name>
<dbReference type="Proteomes" id="UP000070376">
    <property type="component" value="Unassembled WGS sequence"/>
</dbReference>
<dbReference type="STRING" id="1398.AB434_3253"/>
<evidence type="ECO:0000313" key="4">
    <source>
        <dbReference type="Proteomes" id="UP000070376"/>
    </source>
</evidence>
<evidence type="ECO:0000313" key="1">
    <source>
        <dbReference type="EMBL" id="AJO22826.1"/>
    </source>
</evidence>
<dbReference type="Pfam" id="PF08807">
    <property type="entry name" value="DUF1798"/>
    <property type="match status" value="1"/>
</dbReference>
<reference evidence="4" key="3">
    <citation type="submission" date="2016-01" db="EMBL/GenBank/DDBJ databases">
        <authorList>
            <person name="Mitreva M."/>
            <person name="Pepin K.H."/>
            <person name="Mihindukulasuriya K.A."/>
            <person name="Fulton R."/>
            <person name="Fronick C."/>
            <person name="O'Laughlin M."/>
            <person name="Miner T."/>
            <person name="Herter B."/>
            <person name="Rosa B.A."/>
            <person name="Cordes M."/>
            <person name="Tomlinson C."/>
            <person name="Wollam A."/>
            <person name="Palsikar V.B."/>
            <person name="Mardis E.R."/>
            <person name="Wilson R.K."/>
        </authorList>
    </citation>
    <scope>NUCLEOTIDE SEQUENCE [LARGE SCALE GENOMIC DNA]</scope>
    <source>
        <strain evidence="4">GED7749B</strain>
    </source>
</reference>
<dbReference type="AlphaFoldDB" id="A0A0C5C7J7"/>
<dbReference type="EMBL" id="CP010525">
    <property type="protein sequence ID" value="AJO22826.1"/>
    <property type="molecule type" value="Genomic_DNA"/>
</dbReference>
<dbReference type="PATRIC" id="fig|1398.18.peg.2029"/>
<dbReference type="GeneID" id="93259707"/>
<dbReference type="Proteomes" id="UP000032024">
    <property type="component" value="Chromosome"/>
</dbReference>
<organism evidence="2 4">
    <name type="scientific">Heyndrickxia coagulans</name>
    <name type="common">Weizmannia coagulans</name>
    <dbReference type="NCBI Taxonomy" id="1398"/>
    <lineage>
        <taxon>Bacteria</taxon>
        <taxon>Bacillati</taxon>
        <taxon>Bacillota</taxon>
        <taxon>Bacilli</taxon>
        <taxon>Bacillales</taxon>
        <taxon>Bacillaceae</taxon>
        <taxon>Heyndrickxia</taxon>
    </lineage>
</organism>
<dbReference type="InterPro" id="IPR023351">
    <property type="entry name" value="YppE-like_sf"/>
</dbReference>
<protein>
    <submittedName>
        <fullName evidence="2">Uncharacterized protein</fullName>
    </submittedName>
</protein>
<proteinExistence type="predicted"/>
<reference evidence="2" key="4">
    <citation type="submission" date="2016-01" db="EMBL/GenBank/DDBJ databases">
        <authorList>
            <person name="Oliw E.H."/>
        </authorList>
    </citation>
    <scope>NUCLEOTIDE SEQUENCE [LARGE SCALE GENOMIC DNA]</scope>
    <source>
        <strain evidence="2">GED7749B</strain>
    </source>
</reference>
<evidence type="ECO:0000313" key="2">
    <source>
        <dbReference type="EMBL" id="KWZ84329.1"/>
    </source>
</evidence>
<reference evidence="1" key="1">
    <citation type="submission" date="2015-01" db="EMBL/GenBank/DDBJ databases">
        <title>Comparative genome analysis of Bacillus coagulans HM-08, Clostridium butyricum HM-68, Bacillus subtilis HM-66 and Bacillus licheniformis BL-09.</title>
        <authorList>
            <person name="Zhang H."/>
        </authorList>
    </citation>
    <scope>NUCLEOTIDE SEQUENCE [LARGE SCALE GENOMIC DNA]</scope>
    <source>
        <strain evidence="1">HM-08</strain>
    </source>
</reference>
<sequence>MEEGQLQALNEQLIAYTLELYDLYQEVKETGVEKDFFSEVKPFCDTLQDAIDRWLPAAKAWVEARRPAHLFPSQLEHTAENLQMVAVRAFYPSSSRKMMLDHFQSVKYILQCLQEALEKS</sequence>
<dbReference type="Gene3D" id="1.20.120.440">
    <property type="entry name" value="YppE-like"/>
    <property type="match status" value="1"/>
</dbReference>
<dbReference type="InterPro" id="IPR014913">
    <property type="entry name" value="YppE-like"/>
</dbReference>
<dbReference type="EMBL" id="LRPN01000030">
    <property type="protein sequence ID" value="KWZ84329.1"/>
    <property type="molecule type" value="Genomic_DNA"/>
</dbReference>